<dbReference type="KEGG" id="stae:HNV11_22640"/>
<sequence>MTDSEFLQAVKQSILEIDPGAEVWLFGSRARGDARVDSDWDFLVLTNKPTNKVLKEQLRDSLFEIELSADKVIGSIIHSKQEWENDFWMTPLYRNTKRDRKPV</sequence>
<dbReference type="AlphaFoldDB" id="A0A6M5YD78"/>
<dbReference type="Gene3D" id="3.30.460.10">
    <property type="entry name" value="Beta Polymerase, domain 2"/>
    <property type="match status" value="1"/>
</dbReference>
<dbReference type="InterPro" id="IPR002934">
    <property type="entry name" value="Polymerase_NTP_transf_dom"/>
</dbReference>
<keyword evidence="2" id="KW-0808">Transferase</keyword>
<accession>A0A6M5YD78</accession>
<dbReference type="CDD" id="cd05403">
    <property type="entry name" value="NT_KNTase_like"/>
    <property type="match status" value="1"/>
</dbReference>
<proteinExistence type="predicted"/>
<dbReference type="Pfam" id="PF01909">
    <property type="entry name" value="NTP_transf_2"/>
    <property type="match status" value="1"/>
</dbReference>
<evidence type="ECO:0000313" key="3">
    <source>
        <dbReference type="Proteomes" id="UP000502756"/>
    </source>
</evidence>
<reference evidence="2 3" key="1">
    <citation type="submission" date="2020-05" db="EMBL/GenBank/DDBJ databases">
        <title>Genome sequencing of Spirosoma sp. TS118.</title>
        <authorList>
            <person name="Lee J.-H."/>
            <person name="Jeong S."/>
            <person name="Zhao L."/>
            <person name="Jung J.-H."/>
            <person name="Kim M.-K."/>
            <person name="Lim S."/>
        </authorList>
    </citation>
    <scope>NUCLEOTIDE SEQUENCE [LARGE SCALE GENOMIC DNA]</scope>
    <source>
        <strain evidence="2 3">TS118</strain>
    </source>
</reference>
<keyword evidence="3" id="KW-1185">Reference proteome</keyword>
<protein>
    <submittedName>
        <fullName evidence="2">Nucleotidyltransferase domain-containing protein</fullName>
    </submittedName>
</protein>
<gene>
    <name evidence="2" type="ORF">HNV11_22640</name>
</gene>
<dbReference type="PANTHER" id="PTHR33933">
    <property type="entry name" value="NUCLEOTIDYLTRANSFERASE"/>
    <property type="match status" value="1"/>
</dbReference>
<dbReference type="GO" id="GO:0016779">
    <property type="term" value="F:nucleotidyltransferase activity"/>
    <property type="evidence" value="ECO:0007669"/>
    <property type="project" value="InterPro"/>
</dbReference>
<dbReference type="Proteomes" id="UP000502756">
    <property type="component" value="Chromosome"/>
</dbReference>
<evidence type="ECO:0000313" key="2">
    <source>
        <dbReference type="EMBL" id="QJW91977.1"/>
    </source>
</evidence>
<name>A0A6M5YD78_9BACT</name>
<dbReference type="EMBL" id="CP053435">
    <property type="protein sequence ID" value="QJW91977.1"/>
    <property type="molecule type" value="Genomic_DNA"/>
</dbReference>
<dbReference type="PANTHER" id="PTHR33933:SF1">
    <property type="entry name" value="PROTEIN ADENYLYLTRANSFERASE MNTA-RELATED"/>
    <property type="match status" value="1"/>
</dbReference>
<dbReference type="RefSeq" id="WP_171741829.1">
    <property type="nucleotide sequence ID" value="NZ_CP053435.1"/>
</dbReference>
<dbReference type="InterPro" id="IPR052548">
    <property type="entry name" value="Type_VII_TA_antitoxin"/>
</dbReference>
<feature type="domain" description="Polymerase nucleotidyl transferase" evidence="1">
    <location>
        <begin position="9"/>
        <end position="69"/>
    </location>
</feature>
<evidence type="ECO:0000259" key="1">
    <source>
        <dbReference type="Pfam" id="PF01909"/>
    </source>
</evidence>
<dbReference type="InterPro" id="IPR043519">
    <property type="entry name" value="NT_sf"/>
</dbReference>
<organism evidence="2 3">
    <name type="scientific">Spirosoma taeanense</name>
    <dbReference type="NCBI Taxonomy" id="2735870"/>
    <lineage>
        <taxon>Bacteria</taxon>
        <taxon>Pseudomonadati</taxon>
        <taxon>Bacteroidota</taxon>
        <taxon>Cytophagia</taxon>
        <taxon>Cytophagales</taxon>
        <taxon>Cytophagaceae</taxon>
        <taxon>Spirosoma</taxon>
    </lineage>
</organism>
<dbReference type="SUPFAM" id="SSF81301">
    <property type="entry name" value="Nucleotidyltransferase"/>
    <property type="match status" value="1"/>
</dbReference>